<dbReference type="EMBL" id="BK016136">
    <property type="protein sequence ID" value="DAF97797.1"/>
    <property type="molecule type" value="Genomic_DNA"/>
</dbReference>
<name>A0A8S5UTK7_9CAUD</name>
<proteinExistence type="predicted"/>
<protein>
    <submittedName>
        <fullName evidence="1">Uncharacterized protein</fullName>
    </submittedName>
</protein>
<organism evidence="1">
    <name type="scientific">Myoviridae sp. ctYA416</name>
    <dbReference type="NCBI Taxonomy" id="2825125"/>
    <lineage>
        <taxon>Viruses</taxon>
        <taxon>Duplodnaviria</taxon>
        <taxon>Heunggongvirae</taxon>
        <taxon>Uroviricota</taxon>
        <taxon>Caudoviricetes</taxon>
    </lineage>
</organism>
<accession>A0A8S5UTK7</accession>
<evidence type="ECO:0000313" key="1">
    <source>
        <dbReference type="EMBL" id="DAF97797.1"/>
    </source>
</evidence>
<sequence length="59" mass="7134">MRQLTEKEKEVYEKCLKVSPALAEGFLENLRTADEVYLKFKQRQKEIRQYDEEQIRAGR</sequence>
<reference evidence="1" key="1">
    <citation type="journal article" date="2021" name="Proc. Natl. Acad. Sci. U.S.A.">
        <title>A Catalog of Tens of Thousands of Viruses from Human Metagenomes Reveals Hidden Associations with Chronic Diseases.</title>
        <authorList>
            <person name="Tisza M.J."/>
            <person name="Buck C.B."/>
        </authorList>
    </citation>
    <scope>NUCLEOTIDE SEQUENCE</scope>
    <source>
        <strain evidence="1">CtYA416</strain>
    </source>
</reference>